<dbReference type="PIRSF" id="PIRSF000097">
    <property type="entry name" value="AKR"/>
    <property type="match status" value="1"/>
</dbReference>
<dbReference type="GO" id="GO:0016616">
    <property type="term" value="F:oxidoreductase activity, acting on the CH-OH group of donors, NAD or NADP as acceptor"/>
    <property type="evidence" value="ECO:0007669"/>
    <property type="project" value="UniProtKB-ARBA"/>
</dbReference>
<dbReference type="SUPFAM" id="SSF51430">
    <property type="entry name" value="NAD(P)-linked oxidoreductase"/>
    <property type="match status" value="1"/>
</dbReference>
<dbReference type="Gene3D" id="3.20.20.100">
    <property type="entry name" value="NADP-dependent oxidoreductase domain"/>
    <property type="match status" value="1"/>
</dbReference>
<keyword evidence="2" id="KW-0521">NADP</keyword>
<reference evidence="8 9" key="1">
    <citation type="submission" date="2018-11" db="EMBL/GenBank/DDBJ databases">
        <title>Genome assembly of Steccherinum ochraceum LE-BIN_3174, the white-rot fungus of the Steccherinaceae family (The Residual Polyporoid clade, Polyporales, Basidiomycota).</title>
        <authorList>
            <person name="Fedorova T.V."/>
            <person name="Glazunova O.A."/>
            <person name="Landesman E.O."/>
            <person name="Moiseenko K.V."/>
            <person name="Psurtseva N.V."/>
            <person name="Savinova O.S."/>
            <person name="Shakhova N.V."/>
            <person name="Tyazhelova T.V."/>
            <person name="Vasina D.V."/>
        </authorList>
    </citation>
    <scope>NUCLEOTIDE SEQUENCE [LARGE SCALE GENOMIC DNA]</scope>
    <source>
        <strain evidence="8 9">LE-BIN_3174</strain>
    </source>
</reference>
<keyword evidence="3" id="KW-0560">Oxidoreductase</keyword>
<keyword evidence="9" id="KW-1185">Reference proteome</keyword>
<evidence type="ECO:0000313" key="8">
    <source>
        <dbReference type="EMBL" id="TCD64898.1"/>
    </source>
</evidence>
<dbReference type="InterPro" id="IPR023210">
    <property type="entry name" value="NADP_OxRdtase_dom"/>
</dbReference>
<dbReference type="PRINTS" id="PR00069">
    <property type="entry name" value="ALDKETRDTASE"/>
</dbReference>
<accession>A0A4R0RM39</accession>
<dbReference type="PANTHER" id="PTHR43827">
    <property type="entry name" value="2,5-DIKETO-D-GLUCONIC ACID REDUCTASE"/>
    <property type="match status" value="1"/>
</dbReference>
<dbReference type="PANTHER" id="PTHR43827:SF3">
    <property type="entry name" value="NADP-DEPENDENT OXIDOREDUCTASE DOMAIN-CONTAINING PROTEIN"/>
    <property type="match status" value="1"/>
</dbReference>
<protein>
    <recommendedName>
        <fullName evidence="7">NADP-dependent oxidoreductase domain-containing protein</fullName>
    </recommendedName>
</protein>
<evidence type="ECO:0000256" key="2">
    <source>
        <dbReference type="ARBA" id="ARBA00022857"/>
    </source>
</evidence>
<dbReference type="PROSITE" id="PS00798">
    <property type="entry name" value="ALDOKETO_REDUCTASE_1"/>
    <property type="match status" value="1"/>
</dbReference>
<evidence type="ECO:0000259" key="7">
    <source>
        <dbReference type="Pfam" id="PF00248"/>
    </source>
</evidence>
<dbReference type="InterPro" id="IPR036812">
    <property type="entry name" value="NAD(P)_OxRdtase_dom_sf"/>
</dbReference>
<evidence type="ECO:0000256" key="1">
    <source>
        <dbReference type="ARBA" id="ARBA00007905"/>
    </source>
</evidence>
<proteinExistence type="inferred from homology"/>
<feature type="binding site" evidence="5">
    <location>
        <position position="108"/>
    </location>
    <ligand>
        <name>substrate</name>
    </ligand>
</feature>
<evidence type="ECO:0000256" key="6">
    <source>
        <dbReference type="PIRSR" id="PIRSR000097-3"/>
    </source>
</evidence>
<evidence type="ECO:0000256" key="5">
    <source>
        <dbReference type="PIRSR" id="PIRSR000097-2"/>
    </source>
</evidence>
<dbReference type="PROSITE" id="PS00062">
    <property type="entry name" value="ALDOKETO_REDUCTASE_2"/>
    <property type="match status" value="1"/>
</dbReference>
<evidence type="ECO:0000313" key="9">
    <source>
        <dbReference type="Proteomes" id="UP000292702"/>
    </source>
</evidence>
<feature type="active site" description="Proton donor" evidence="4">
    <location>
        <position position="52"/>
    </location>
</feature>
<gene>
    <name evidence="8" type="ORF">EIP91_003474</name>
</gene>
<dbReference type="InterPro" id="IPR018170">
    <property type="entry name" value="Aldo/ket_reductase_CS"/>
</dbReference>
<dbReference type="EMBL" id="RWJN01000209">
    <property type="protein sequence ID" value="TCD64898.1"/>
    <property type="molecule type" value="Genomic_DNA"/>
</dbReference>
<feature type="domain" description="NADP-dependent oxidoreductase" evidence="7">
    <location>
        <begin position="29"/>
        <end position="289"/>
    </location>
</feature>
<feature type="site" description="Lowers pKa of active site Tyr" evidence="6">
    <location>
        <position position="77"/>
    </location>
</feature>
<dbReference type="STRING" id="92696.A0A4R0RM39"/>
<comment type="caution">
    <text evidence="8">The sequence shown here is derived from an EMBL/GenBank/DDBJ whole genome shotgun (WGS) entry which is preliminary data.</text>
</comment>
<dbReference type="Pfam" id="PF00248">
    <property type="entry name" value="Aldo_ket_red"/>
    <property type="match status" value="1"/>
</dbReference>
<evidence type="ECO:0000256" key="3">
    <source>
        <dbReference type="ARBA" id="ARBA00023002"/>
    </source>
</evidence>
<dbReference type="Proteomes" id="UP000292702">
    <property type="component" value="Unassembled WGS sequence"/>
</dbReference>
<evidence type="ECO:0000256" key="4">
    <source>
        <dbReference type="PIRSR" id="PIRSR000097-1"/>
    </source>
</evidence>
<sequence>MVPTFKLNDGHSIPAIGIGCFIGKPGGGDQVREMVEHALKIGYRHIDTAFMYENEQYVGQAIRNSGVPREELYVVTKLFGTYHGNVEEGLDKSLKALGLDYVDLYLMHWPQGYDPATGRPLGSNEHPTFVDTWKAMEKLPATGKVRSIGISNFSVKNLDVLLPQVTTVPAVNQVWSSFHVQISSMILSRVLLKMEINPFYPQPAVREYCKKKGIHITAYSTFGLGNADLLSHPVLQTIAARTGYTTAQVITGWVIKKGYSSIPRSFNHDRLAQNLKYAEITSEDEAKIDVMYKAPGVHRTSWGHFCADGMILGWTYEQLGFNIRDGGSVIED</sequence>
<dbReference type="AlphaFoldDB" id="A0A4R0RM39"/>
<name>A0A4R0RM39_9APHY</name>
<dbReference type="OrthoDB" id="5945798at2759"/>
<comment type="similarity">
    <text evidence="1">Belongs to the aldo/keto reductase family.</text>
</comment>
<dbReference type="PROSITE" id="PS51257">
    <property type="entry name" value="PROKAR_LIPOPROTEIN"/>
    <property type="match status" value="1"/>
</dbReference>
<dbReference type="InterPro" id="IPR020471">
    <property type="entry name" value="AKR"/>
</dbReference>
<organism evidence="8 9">
    <name type="scientific">Steccherinum ochraceum</name>
    <dbReference type="NCBI Taxonomy" id="92696"/>
    <lineage>
        <taxon>Eukaryota</taxon>
        <taxon>Fungi</taxon>
        <taxon>Dikarya</taxon>
        <taxon>Basidiomycota</taxon>
        <taxon>Agaricomycotina</taxon>
        <taxon>Agaricomycetes</taxon>
        <taxon>Polyporales</taxon>
        <taxon>Steccherinaceae</taxon>
        <taxon>Steccherinum</taxon>
    </lineage>
</organism>